<dbReference type="EMBL" id="FPBV01000030">
    <property type="protein sequence ID" value="SFV06461.1"/>
    <property type="molecule type" value="Genomic_DNA"/>
</dbReference>
<dbReference type="RefSeq" id="WP_074956289.1">
    <property type="nucleotide sequence ID" value="NZ_FPBV01000030.1"/>
</dbReference>
<sequence>MTNPNKVKQDIQRDLQNKSAGALTNQAGARAQATNSTLGQFKTNAQQVRNDIQQDLSNRAGTSLTSGTNPQEVKNEINRDLQS</sequence>
<organism evidence="2 3">
    <name type="scientific">Alicyclobacillus macrosporangiidus</name>
    <dbReference type="NCBI Taxonomy" id="392015"/>
    <lineage>
        <taxon>Bacteria</taxon>
        <taxon>Bacillati</taxon>
        <taxon>Bacillota</taxon>
        <taxon>Bacilli</taxon>
        <taxon>Bacillales</taxon>
        <taxon>Alicyclobacillaceae</taxon>
        <taxon>Alicyclobacillus</taxon>
    </lineage>
</organism>
<evidence type="ECO:0000256" key="1">
    <source>
        <dbReference type="SAM" id="MobiDB-lite"/>
    </source>
</evidence>
<protein>
    <submittedName>
        <fullName evidence="2">Uncharacterized protein</fullName>
    </submittedName>
</protein>
<proteinExistence type="predicted"/>
<dbReference type="STRING" id="392015.SAMN05421543_1307"/>
<dbReference type="OrthoDB" id="2476454at2"/>
<feature type="compositionally biased region" description="Polar residues" evidence="1">
    <location>
        <begin position="53"/>
        <end position="72"/>
    </location>
</feature>
<name>A0A1I7L9T7_9BACL</name>
<feature type="compositionally biased region" description="Basic and acidic residues" evidence="1">
    <location>
        <begin position="73"/>
        <end position="83"/>
    </location>
</feature>
<feature type="region of interest" description="Disordered" evidence="1">
    <location>
        <begin position="1"/>
        <end position="40"/>
    </location>
</feature>
<keyword evidence="3" id="KW-1185">Reference proteome</keyword>
<gene>
    <name evidence="2" type="ORF">SAMN05421543_1307</name>
</gene>
<accession>A0A1I7L9T7</accession>
<feature type="compositionally biased region" description="Basic and acidic residues" evidence="1">
    <location>
        <begin position="7"/>
        <end position="16"/>
    </location>
</feature>
<dbReference type="Proteomes" id="UP000183508">
    <property type="component" value="Unassembled WGS sequence"/>
</dbReference>
<evidence type="ECO:0000313" key="2">
    <source>
        <dbReference type="EMBL" id="SFV06461.1"/>
    </source>
</evidence>
<evidence type="ECO:0000313" key="3">
    <source>
        <dbReference type="Proteomes" id="UP000183508"/>
    </source>
</evidence>
<feature type="compositionally biased region" description="Polar residues" evidence="1">
    <location>
        <begin position="17"/>
        <end position="40"/>
    </location>
</feature>
<reference evidence="3" key="1">
    <citation type="submission" date="2016-10" db="EMBL/GenBank/DDBJ databases">
        <authorList>
            <person name="Varghese N."/>
        </authorList>
    </citation>
    <scope>NUCLEOTIDE SEQUENCE [LARGE SCALE GENOMIC DNA]</scope>
    <source>
        <strain evidence="3">DSM 17980</strain>
    </source>
</reference>
<dbReference type="AlphaFoldDB" id="A0A1I7L9T7"/>
<feature type="region of interest" description="Disordered" evidence="1">
    <location>
        <begin position="53"/>
        <end position="83"/>
    </location>
</feature>